<dbReference type="InterPro" id="IPR012340">
    <property type="entry name" value="NA-bd_OB-fold"/>
</dbReference>
<dbReference type="Proteomes" id="UP000318010">
    <property type="component" value="Unassembled WGS sequence"/>
</dbReference>
<evidence type="ECO:0000313" key="4">
    <source>
        <dbReference type="EMBL" id="TWR27291.1"/>
    </source>
</evidence>
<dbReference type="PANTHER" id="PTHR10302">
    <property type="entry name" value="SINGLE-STRANDED DNA-BINDING PROTEIN"/>
    <property type="match status" value="1"/>
</dbReference>
<evidence type="ECO:0000256" key="1">
    <source>
        <dbReference type="ARBA" id="ARBA00023125"/>
    </source>
</evidence>
<evidence type="ECO:0000256" key="3">
    <source>
        <dbReference type="RuleBase" id="RU000524"/>
    </source>
</evidence>
<accession>A0A563U7E9</accession>
<protein>
    <recommendedName>
        <fullName evidence="2 3">Single-stranded DNA-binding protein</fullName>
    </recommendedName>
</protein>
<dbReference type="EMBL" id="VOEI01000002">
    <property type="protein sequence ID" value="TWR27291.1"/>
    <property type="molecule type" value="Genomic_DNA"/>
</dbReference>
<dbReference type="CDD" id="cd04496">
    <property type="entry name" value="SSB_OBF"/>
    <property type="match status" value="1"/>
</dbReference>
<dbReference type="NCBIfam" id="TIGR00621">
    <property type="entry name" value="ssb"/>
    <property type="match status" value="1"/>
</dbReference>
<dbReference type="Pfam" id="PF00436">
    <property type="entry name" value="SSB"/>
    <property type="match status" value="1"/>
</dbReference>
<dbReference type="OrthoDB" id="798399at2"/>
<keyword evidence="1 2" id="KW-0238">DNA-binding</keyword>
<dbReference type="Gene3D" id="2.40.50.140">
    <property type="entry name" value="Nucleic acid-binding proteins"/>
    <property type="match status" value="1"/>
</dbReference>
<dbReference type="GO" id="GO:0009295">
    <property type="term" value="C:nucleoid"/>
    <property type="evidence" value="ECO:0007669"/>
    <property type="project" value="TreeGrafter"/>
</dbReference>
<gene>
    <name evidence="4" type="ORF">FPZ42_09740</name>
</gene>
<proteinExistence type="predicted"/>
<name>A0A563U7E9_9SPHI</name>
<dbReference type="SUPFAM" id="SSF50249">
    <property type="entry name" value="Nucleic acid-binding proteins"/>
    <property type="match status" value="1"/>
</dbReference>
<organism evidence="4 5">
    <name type="scientific">Mucilaginibacter achroorhodeus</name>
    <dbReference type="NCBI Taxonomy" id="2599294"/>
    <lineage>
        <taxon>Bacteria</taxon>
        <taxon>Pseudomonadati</taxon>
        <taxon>Bacteroidota</taxon>
        <taxon>Sphingobacteriia</taxon>
        <taxon>Sphingobacteriales</taxon>
        <taxon>Sphingobacteriaceae</taxon>
        <taxon>Mucilaginibacter</taxon>
    </lineage>
</organism>
<dbReference type="InterPro" id="IPR000424">
    <property type="entry name" value="Primosome_PriB/ssb"/>
</dbReference>
<dbReference type="GO" id="GO:0003697">
    <property type="term" value="F:single-stranded DNA binding"/>
    <property type="evidence" value="ECO:0007669"/>
    <property type="project" value="InterPro"/>
</dbReference>
<dbReference type="AlphaFoldDB" id="A0A563U7E9"/>
<dbReference type="RefSeq" id="WP_146270765.1">
    <property type="nucleotide sequence ID" value="NZ_VOEI01000002.1"/>
</dbReference>
<comment type="caution">
    <text evidence="4">The sequence shown here is derived from an EMBL/GenBank/DDBJ whole genome shotgun (WGS) entry which is preliminary data.</text>
</comment>
<evidence type="ECO:0000256" key="2">
    <source>
        <dbReference type="PIRNR" id="PIRNR002070"/>
    </source>
</evidence>
<dbReference type="PROSITE" id="PS50935">
    <property type="entry name" value="SSB"/>
    <property type="match status" value="1"/>
</dbReference>
<keyword evidence="5" id="KW-1185">Reference proteome</keyword>
<dbReference type="InterPro" id="IPR011344">
    <property type="entry name" value="ssDNA-bd"/>
</dbReference>
<sequence>MSTTTGVNKVILLGEVSSLPVTKNANHNTGYWAFTVATLEMVKKGRDKTVHTENHQIKVTADISQYVIERLQPGNKIYIEGRIETSSFVDNKGIKRYDTCIIATKIEFPEMAIAS</sequence>
<dbReference type="PANTHER" id="PTHR10302:SF0">
    <property type="entry name" value="SINGLE-STRANDED DNA-BINDING PROTEIN, MITOCHONDRIAL"/>
    <property type="match status" value="1"/>
</dbReference>
<dbReference type="PIRSF" id="PIRSF002070">
    <property type="entry name" value="SSB"/>
    <property type="match status" value="1"/>
</dbReference>
<reference evidence="4 5" key="1">
    <citation type="submission" date="2019-07" db="EMBL/GenBank/DDBJ databases">
        <authorList>
            <person name="Kim J."/>
        </authorList>
    </citation>
    <scope>NUCLEOTIDE SEQUENCE [LARGE SCALE GENOMIC DNA]</scope>
    <source>
        <strain evidence="4 5">MJ1a</strain>
    </source>
</reference>
<dbReference type="GO" id="GO:0006260">
    <property type="term" value="P:DNA replication"/>
    <property type="evidence" value="ECO:0007669"/>
    <property type="project" value="InterPro"/>
</dbReference>
<evidence type="ECO:0000313" key="5">
    <source>
        <dbReference type="Proteomes" id="UP000318010"/>
    </source>
</evidence>